<name>A0A2Z2M790_THEGO</name>
<protein>
    <submittedName>
        <fullName evidence="1">Uncharacterized protein</fullName>
    </submittedName>
</protein>
<sequence>MPVIGINITRIEFEKKIPPFPGGRIEVNLSPKVKDMRLGEIRTPTGKTQGIEILFKYEITYRPEIAEGFIEGAVMYLPPRREEIDEILDTWESERKVKPEVFTEVVNFITHSVAPMLFVIAKEMGLPYHVPLPRIDVKGHNPGGMV</sequence>
<proteinExistence type="predicted"/>
<dbReference type="KEGG" id="tgg:A3K92_00995"/>
<gene>
    <name evidence="1" type="ORF">A3K92_00995</name>
</gene>
<keyword evidence="2" id="KW-1185">Reference proteome</keyword>
<dbReference type="RefSeq" id="WP_088884504.1">
    <property type="nucleotide sequence ID" value="NZ_CP014855.1"/>
</dbReference>
<reference evidence="1 2" key="1">
    <citation type="submission" date="2016-03" db="EMBL/GenBank/DDBJ databases">
        <title>Complete genome sequence of Thermococcus gorgonarius.</title>
        <authorList>
            <person name="Oger P.M."/>
        </authorList>
    </citation>
    <scope>NUCLEOTIDE SEQUENCE [LARGE SCALE GENOMIC DNA]</scope>
    <source>
        <strain evidence="1 2">W-12</strain>
    </source>
</reference>
<evidence type="ECO:0000313" key="1">
    <source>
        <dbReference type="EMBL" id="ASJ00162.1"/>
    </source>
</evidence>
<dbReference type="Proteomes" id="UP000250134">
    <property type="component" value="Chromosome"/>
</dbReference>
<dbReference type="GeneID" id="33331081"/>
<dbReference type="OrthoDB" id="84899at2157"/>
<organism evidence="1 2">
    <name type="scientific">Thermococcus gorgonarius</name>
    <dbReference type="NCBI Taxonomy" id="71997"/>
    <lineage>
        <taxon>Archaea</taxon>
        <taxon>Methanobacteriati</taxon>
        <taxon>Methanobacteriota</taxon>
        <taxon>Thermococci</taxon>
        <taxon>Thermococcales</taxon>
        <taxon>Thermococcaceae</taxon>
        <taxon>Thermococcus</taxon>
    </lineage>
</organism>
<evidence type="ECO:0000313" key="2">
    <source>
        <dbReference type="Proteomes" id="UP000250134"/>
    </source>
</evidence>
<accession>A0A2Z2M790</accession>
<dbReference type="EMBL" id="CP014855">
    <property type="protein sequence ID" value="ASJ00162.1"/>
    <property type="molecule type" value="Genomic_DNA"/>
</dbReference>
<dbReference type="AlphaFoldDB" id="A0A2Z2M790"/>